<name>A0A0B0PEH0_GOSAR</name>
<evidence type="ECO:0000313" key="2">
    <source>
        <dbReference type="Proteomes" id="UP000032142"/>
    </source>
</evidence>
<dbReference type="EMBL" id="KN430266">
    <property type="protein sequence ID" value="KHG24838.1"/>
    <property type="molecule type" value="Genomic_DNA"/>
</dbReference>
<gene>
    <name evidence="1" type="ORF">F383_31769</name>
</gene>
<dbReference type="AlphaFoldDB" id="A0A0B0PEH0"/>
<accession>A0A0B0PEH0</accession>
<evidence type="ECO:0000313" key="1">
    <source>
        <dbReference type="EMBL" id="KHG24838.1"/>
    </source>
</evidence>
<sequence length="26" mass="3056">MACISWILLMKCLILVMYNLSHEKMA</sequence>
<protein>
    <submittedName>
        <fullName evidence="1">Uncharacterized protein</fullName>
    </submittedName>
</protein>
<dbReference type="Proteomes" id="UP000032142">
    <property type="component" value="Unassembled WGS sequence"/>
</dbReference>
<proteinExistence type="predicted"/>
<keyword evidence="2" id="KW-1185">Reference proteome</keyword>
<organism evidence="1 2">
    <name type="scientific">Gossypium arboreum</name>
    <name type="common">Tree cotton</name>
    <name type="synonym">Gossypium nanking</name>
    <dbReference type="NCBI Taxonomy" id="29729"/>
    <lineage>
        <taxon>Eukaryota</taxon>
        <taxon>Viridiplantae</taxon>
        <taxon>Streptophyta</taxon>
        <taxon>Embryophyta</taxon>
        <taxon>Tracheophyta</taxon>
        <taxon>Spermatophyta</taxon>
        <taxon>Magnoliopsida</taxon>
        <taxon>eudicotyledons</taxon>
        <taxon>Gunneridae</taxon>
        <taxon>Pentapetalae</taxon>
        <taxon>rosids</taxon>
        <taxon>malvids</taxon>
        <taxon>Malvales</taxon>
        <taxon>Malvaceae</taxon>
        <taxon>Malvoideae</taxon>
        <taxon>Gossypium</taxon>
    </lineage>
</organism>
<reference evidence="2" key="1">
    <citation type="submission" date="2014-09" db="EMBL/GenBank/DDBJ databases">
        <authorList>
            <person name="Mudge J."/>
            <person name="Ramaraj T."/>
            <person name="Lindquist I.E."/>
            <person name="Bharti A.K."/>
            <person name="Sundararajan A."/>
            <person name="Cameron C.T."/>
            <person name="Woodward J.E."/>
            <person name="May G.D."/>
            <person name="Brubaker C."/>
            <person name="Broadhvest J."/>
            <person name="Wilkins T.A."/>
        </authorList>
    </citation>
    <scope>NUCLEOTIDE SEQUENCE</scope>
    <source>
        <strain evidence="2">cv. AKA8401</strain>
    </source>
</reference>